<reference evidence="9 10" key="1">
    <citation type="journal article" date="2009" name="Genome Res.">
        <title>Whole genome sequence of Desulfovibrio magneticus strain RS-1 revealed common gene clusters in magnetotactic bacteria.</title>
        <authorList>
            <person name="Nakazawa H."/>
            <person name="Arakaki A."/>
            <person name="Narita-Yamada S."/>
            <person name="Yashiro I."/>
            <person name="Jinno K."/>
            <person name="Aoki N."/>
            <person name="Tsuruyama A."/>
            <person name="Okamura Y."/>
            <person name="Tanikawa S."/>
            <person name="Fujita N."/>
            <person name="Takeyama H."/>
            <person name="Matsunaga T."/>
        </authorList>
    </citation>
    <scope>NUCLEOTIDE SEQUENCE [LARGE SCALE GENOMIC DNA]</scope>
    <source>
        <strain evidence="10">ATCC 700980 / DSM 13731 / RS-1</strain>
    </source>
</reference>
<dbReference type="eggNOG" id="COG4974">
    <property type="taxonomic scope" value="Bacteria"/>
</dbReference>
<keyword evidence="2" id="KW-0229">DNA integration</keyword>
<feature type="domain" description="Core-binding (CB)" evidence="8">
    <location>
        <begin position="96"/>
        <end position="177"/>
    </location>
</feature>
<dbReference type="KEGG" id="dma:DMR_24670"/>
<dbReference type="HOGENOM" id="CLU_027562_17_7_7"/>
<dbReference type="Gene3D" id="1.10.150.130">
    <property type="match status" value="1"/>
</dbReference>
<dbReference type="GO" id="GO:0015074">
    <property type="term" value="P:DNA integration"/>
    <property type="evidence" value="ECO:0007669"/>
    <property type="project" value="UniProtKB-KW"/>
</dbReference>
<dbReference type="EMBL" id="AP010904">
    <property type="protein sequence ID" value="BAH75958.1"/>
    <property type="molecule type" value="Genomic_DNA"/>
</dbReference>
<keyword evidence="10" id="KW-1185">Reference proteome</keyword>
<dbReference type="PANTHER" id="PTHR30349:SF64">
    <property type="entry name" value="PROPHAGE INTEGRASE INTD-RELATED"/>
    <property type="match status" value="1"/>
</dbReference>
<dbReference type="RefSeq" id="WP_015861137.1">
    <property type="nucleotide sequence ID" value="NC_012796.1"/>
</dbReference>
<evidence type="ECO:0000256" key="6">
    <source>
        <dbReference type="SAM" id="MobiDB-lite"/>
    </source>
</evidence>
<dbReference type="InterPro" id="IPR050090">
    <property type="entry name" value="Tyrosine_recombinase_XerCD"/>
</dbReference>
<dbReference type="PROSITE" id="PS51898">
    <property type="entry name" value="TYR_RECOMBINASE"/>
    <property type="match status" value="1"/>
</dbReference>
<dbReference type="GO" id="GO:0006310">
    <property type="term" value="P:DNA recombination"/>
    <property type="evidence" value="ECO:0007669"/>
    <property type="project" value="UniProtKB-KW"/>
</dbReference>
<dbReference type="Proteomes" id="UP000009071">
    <property type="component" value="Chromosome"/>
</dbReference>
<dbReference type="Gene3D" id="1.10.443.10">
    <property type="entry name" value="Intergrase catalytic core"/>
    <property type="match status" value="1"/>
</dbReference>
<dbReference type="GO" id="GO:0003677">
    <property type="term" value="F:DNA binding"/>
    <property type="evidence" value="ECO:0007669"/>
    <property type="project" value="UniProtKB-UniRule"/>
</dbReference>
<keyword evidence="3 5" id="KW-0238">DNA-binding</keyword>
<dbReference type="STRING" id="573370.DMR_24670"/>
<dbReference type="InterPro" id="IPR013762">
    <property type="entry name" value="Integrase-like_cat_sf"/>
</dbReference>
<accession>C4XTG1</accession>
<comment type="similarity">
    <text evidence="1">Belongs to the 'phage' integrase family.</text>
</comment>
<dbReference type="PROSITE" id="PS51900">
    <property type="entry name" value="CB"/>
    <property type="match status" value="1"/>
</dbReference>
<evidence type="ECO:0000313" key="10">
    <source>
        <dbReference type="Proteomes" id="UP000009071"/>
    </source>
</evidence>
<dbReference type="InterPro" id="IPR044068">
    <property type="entry name" value="CB"/>
</dbReference>
<dbReference type="InterPro" id="IPR002104">
    <property type="entry name" value="Integrase_catalytic"/>
</dbReference>
<sequence length="409" mass="46238">MAKKLSSNYPGVRFREHETRKDNRRPDRYFSIRYRCRGKNMEEGIGWASEGWTAEDASRILGEIRQNIRRGTGPQSLRDMARAARGEADAAEAAPLTFGELARRYLDWAKRNKSSWKEDEYLLAKRVLPLFAHRPATSLTRTDTEQFRDALLDAGGLSPMTIKHHLVVIRRVYNWAASTPVADDPGHMLFEGRNPVSGIRMPLVDNERIRFLTREEADRLLEAAGERLPEMHDIILLALLTGMRRQEILGLMWQDVDLVNRIISIPARLTRAKRSRKAFLDEETAAMLQARREHAQSPFVFPGAVDGRRDPDHVTRQFDALVNGIGLNNGVTDPKHKVVFHTLRHTFASWLAQAGADIHHLMELTGHKSISTMQRYAHLMPGKTRAIASLVSRRASPAPKGVPPGSSES</sequence>
<dbReference type="PANTHER" id="PTHR30349">
    <property type="entry name" value="PHAGE INTEGRASE-RELATED"/>
    <property type="match status" value="1"/>
</dbReference>
<evidence type="ECO:0000259" key="7">
    <source>
        <dbReference type="PROSITE" id="PS51898"/>
    </source>
</evidence>
<feature type="domain" description="Tyr recombinase" evidence="7">
    <location>
        <begin position="207"/>
        <end position="389"/>
    </location>
</feature>
<dbReference type="Pfam" id="PF00589">
    <property type="entry name" value="Phage_integrase"/>
    <property type="match status" value="1"/>
</dbReference>
<dbReference type="SUPFAM" id="SSF56349">
    <property type="entry name" value="DNA breaking-rejoining enzymes"/>
    <property type="match status" value="1"/>
</dbReference>
<organism evidence="9 10">
    <name type="scientific">Solidesulfovibrio magneticus (strain ATCC 700980 / DSM 13731 / RS-1)</name>
    <name type="common">Desulfovibrio magneticus</name>
    <dbReference type="NCBI Taxonomy" id="573370"/>
    <lineage>
        <taxon>Bacteria</taxon>
        <taxon>Pseudomonadati</taxon>
        <taxon>Thermodesulfobacteriota</taxon>
        <taxon>Desulfovibrionia</taxon>
        <taxon>Desulfovibrionales</taxon>
        <taxon>Desulfovibrionaceae</taxon>
        <taxon>Solidesulfovibrio</taxon>
    </lineage>
</organism>
<dbReference type="CDD" id="cd00796">
    <property type="entry name" value="INT_Rci_Hp1_C"/>
    <property type="match status" value="1"/>
</dbReference>
<gene>
    <name evidence="9" type="ordered locus">DMR_24670</name>
</gene>
<dbReference type="InterPro" id="IPR010998">
    <property type="entry name" value="Integrase_recombinase_N"/>
</dbReference>
<keyword evidence="4" id="KW-0233">DNA recombination</keyword>
<evidence type="ECO:0000256" key="4">
    <source>
        <dbReference type="ARBA" id="ARBA00023172"/>
    </source>
</evidence>
<feature type="region of interest" description="Disordered" evidence="6">
    <location>
        <begin position="1"/>
        <end position="20"/>
    </location>
</feature>
<dbReference type="AlphaFoldDB" id="C4XTG1"/>
<evidence type="ECO:0000259" key="8">
    <source>
        <dbReference type="PROSITE" id="PS51900"/>
    </source>
</evidence>
<evidence type="ECO:0000256" key="5">
    <source>
        <dbReference type="PROSITE-ProRule" id="PRU01248"/>
    </source>
</evidence>
<proteinExistence type="inferred from homology"/>
<dbReference type="OrthoDB" id="9789256at2"/>
<evidence type="ECO:0000256" key="1">
    <source>
        <dbReference type="ARBA" id="ARBA00008857"/>
    </source>
</evidence>
<protein>
    <submittedName>
        <fullName evidence="9">Site-specific recombinase</fullName>
    </submittedName>
</protein>
<evidence type="ECO:0000313" key="9">
    <source>
        <dbReference type="EMBL" id="BAH75958.1"/>
    </source>
</evidence>
<evidence type="ECO:0000256" key="2">
    <source>
        <dbReference type="ARBA" id="ARBA00022908"/>
    </source>
</evidence>
<dbReference type="InterPro" id="IPR011010">
    <property type="entry name" value="DNA_brk_join_enz"/>
</dbReference>
<evidence type="ECO:0000256" key="3">
    <source>
        <dbReference type="ARBA" id="ARBA00023125"/>
    </source>
</evidence>
<name>C4XTG1_SOLM1</name>